<feature type="compositionally biased region" description="Low complexity" evidence="12">
    <location>
        <begin position="1203"/>
        <end position="1215"/>
    </location>
</feature>
<evidence type="ECO:0000256" key="2">
    <source>
        <dbReference type="ARBA" id="ARBA00001730"/>
    </source>
</evidence>
<dbReference type="RefSeq" id="WP_045672113.1">
    <property type="nucleotide sequence ID" value="NZ_CP011058.1"/>
</dbReference>
<dbReference type="SUPFAM" id="SSF55816">
    <property type="entry name" value="5'-nucleotidase (syn. UDP-sugar hydrolase), C-terminal domain"/>
    <property type="match status" value="2"/>
</dbReference>
<dbReference type="Pfam" id="PF00395">
    <property type="entry name" value="SLH"/>
    <property type="match status" value="3"/>
</dbReference>
<dbReference type="PANTHER" id="PTHR11575:SF24">
    <property type="entry name" value="5'-NUCLEOTIDASE"/>
    <property type="match status" value="1"/>
</dbReference>
<dbReference type="Pfam" id="PF00149">
    <property type="entry name" value="Metallophos"/>
    <property type="match status" value="2"/>
</dbReference>
<dbReference type="GO" id="GO:0005576">
    <property type="term" value="C:extracellular region"/>
    <property type="evidence" value="ECO:0007669"/>
    <property type="project" value="UniProtKB-SubCell"/>
</dbReference>
<evidence type="ECO:0000313" key="15">
    <source>
        <dbReference type="EMBL" id="AJY76688.1"/>
    </source>
</evidence>
<keyword evidence="9" id="KW-0547">Nucleotide-binding</keyword>
<dbReference type="PANTHER" id="PTHR11575">
    <property type="entry name" value="5'-NUCLEOTIDASE-RELATED"/>
    <property type="match status" value="1"/>
</dbReference>
<dbReference type="PATRIC" id="fig|1126833.4.peg.4743"/>
<feature type="domain" description="SLH" evidence="14">
    <location>
        <begin position="1476"/>
        <end position="1535"/>
    </location>
</feature>
<dbReference type="STRING" id="1126833.VN24_21580"/>
<dbReference type="GO" id="GO:0008254">
    <property type="term" value="F:3'-nucleotidase activity"/>
    <property type="evidence" value="ECO:0007669"/>
    <property type="project" value="UniProtKB-EC"/>
</dbReference>
<evidence type="ECO:0000256" key="12">
    <source>
        <dbReference type="SAM" id="MobiDB-lite"/>
    </source>
</evidence>
<evidence type="ECO:0000256" key="5">
    <source>
        <dbReference type="ARBA" id="ARBA00004613"/>
    </source>
</evidence>
<keyword evidence="8 13" id="KW-0732">Signal</keyword>
<keyword evidence="7" id="KW-0479">Metal-binding</keyword>
<name>A0A0D5NP63_9BACL</name>
<dbReference type="GO" id="GO:0009166">
    <property type="term" value="P:nucleotide catabolic process"/>
    <property type="evidence" value="ECO:0007669"/>
    <property type="project" value="InterPro"/>
</dbReference>
<dbReference type="Gene3D" id="3.60.21.10">
    <property type="match status" value="2"/>
</dbReference>
<keyword evidence="16" id="KW-1185">Reference proteome</keyword>
<dbReference type="InterPro" id="IPR041827">
    <property type="entry name" value="CpdB_N"/>
</dbReference>
<reference evidence="16" key="2">
    <citation type="submission" date="2015-03" db="EMBL/GenBank/DDBJ databases">
        <title>Genome sequence of Paenibacillus beijingensis strain DSM 24997T.</title>
        <authorList>
            <person name="Kwak Y."/>
            <person name="Shin J.-H."/>
        </authorList>
    </citation>
    <scope>NUCLEOTIDE SEQUENCE [LARGE SCALE GENOMIC DNA]</scope>
    <source>
        <strain evidence="16">DSM 24997</strain>
    </source>
</reference>
<evidence type="ECO:0000256" key="10">
    <source>
        <dbReference type="ARBA" id="ARBA00022801"/>
    </source>
</evidence>
<feature type="region of interest" description="Disordered" evidence="12">
    <location>
        <begin position="1194"/>
        <end position="1215"/>
    </location>
</feature>
<evidence type="ECO:0000256" key="7">
    <source>
        <dbReference type="ARBA" id="ARBA00022723"/>
    </source>
</evidence>
<reference evidence="15 16" key="1">
    <citation type="journal article" date="2015" name="J. Biotechnol.">
        <title>Complete genome sequence of Paenibacillus beijingensis 7188(T) (=DSM 24997(T)), a novel rhizobacterium from jujube garden soil.</title>
        <authorList>
            <person name="Kwak Y."/>
            <person name="Shin J.H."/>
        </authorList>
    </citation>
    <scope>NUCLEOTIDE SEQUENCE [LARGE SCALE GENOMIC DNA]</scope>
    <source>
        <strain evidence="15 16">DSM 24997</strain>
    </source>
</reference>
<sequence>MVGVNRFLAWKKTTASTLAVTVVAAQTLLGAGAILVPGQASAEEASAPLKIRIMDTTDVHTNVMDYDYFKNAPSLTVGLDKTATLVTYAREENPNSLLFDNGDLLQGTPLGTYMAKVDKLADPDSVHPMYKAMNLMKYDAATFGNHEFNYGLDFLDKAKDKAQFPYVNANIYKDNGADGDSSNDTENMYTPYIILNKTFKDEAGNDQQVKVGVIGLVTPQIMEWDKVNLLGKVTTKDIAETAAQFVPKIKDEGADIVVALAHTGFDAGAVSGDMSENAVNALSKVPGIDAIAFSHTHKVFPTVDDKSLDGSFKGSDGKLLSVIDNVYGRINNVPAVQAGYGGSNLGIIDLTLEKNSENKWTVKGSKSSTLAIYDKITKTSLADPDPAIAAAVQAEHAATIAYTGQELGQTTAPINSYFAMVQDDPSIQIVTNAQKWYVEKYIQEKLPQYKDLPVLSVGAPFKAGRNGPSEYTDIAAGPLTIRSASDLYLYDNTLKAIKLKGSTVKEWLEMSAGAFNQIDPAITDEQPLLNSKFAVYNFDVIDGVTYQIDVTKKAKYNTDGTINDAGSSRIVNLKYNGQPVDPNQDFIVVTNNYRAGGGGNFPGVKGSELVVDSQDENRQVLMDFIAEEKSINPSADGNWSIAPVQGSNVNVTFTSAPEAEKYTAGTNGKITFTGKFNDLNFGIFNIDLNRSDMDNSIDVHILGINDFHGQLDTTSIVGGKPVGTAATLAAYLKSLRAAYPYSLLVHNGDSVGATAPVSSLERDEPTLEWMNMMKFDVGTLGNHEFDQGVAALKAQLYGGKDPKNEAIVHKGVDFPYVNANVVDEKTNEPIIEPYVIKEIGGVKIGFIGVVTMATVTKVSPEGLKGVKLVEQAPVVNKAVEELKAKGVKTIVVLAHDPATTRGDATTGEAADLAKAIDPEVDVVLAGDNHAMANGIVNGKLVVQAYSYGTAFEDVKLTIDKTTGDVISKSAVVTTTFQDGVTPDAESVALVNKYLDKHPELKQPVGTTDGTITRKDAYIQESSLGNLIADAMRTAFPGSDFAFMNPGGIRADLPTGNVTFGDLAKIQPFGNTLVKLTLTGKQIRTLLQQQWGTKADGTPDTKTLQISGLKYTAYMKSPVNDRVDALTKSDGTPIYDDQYYTAVVNNFMAAGGDNYKVLTEAKEAVVGPNDLDVFYDYIKNTFKGGKITAPIEGRITNKDEEKPAPSSTYTPSAPTVPVTPPAGAVFSEKDIPKPVDGVVTLDVKFPQGANDGSISLPRSISDLVGKGGKLKLNIGSVTVAVPASVLAKAAELAPADKATGSILTFTTAGLAADAVSKLTTAASTSNVAVKGAGAVTQLALSVNAADGTVIGNVYSFGEPLSVSVKLDSFADAKLAGIYRIGDKGELTYIKAKLNDGILTASVTEPGTYGALTYDKTYRDVSASHWAYQIIKELTAKHLVQGMTANNFSPQKPVTRAEFVNMLVNEFGLKASSSPAPFTDVQAGSWYSSAVNAAYSSGLILGSGTGSFNPNEVLTREQMAVMLHRIPALASGKSGLPGFKDAGGISSWAKASVDVIAGAGIMQGRGAELFAPKAVTTRAEAVKVLANLLVTADNGGGFTISAN</sequence>
<feature type="domain" description="SLH" evidence="14">
    <location>
        <begin position="1412"/>
        <end position="1475"/>
    </location>
</feature>
<dbReference type="InterPro" id="IPR004843">
    <property type="entry name" value="Calcineurin-like_PHP"/>
</dbReference>
<dbReference type="NCBIfam" id="NF006938">
    <property type="entry name" value="PRK09420.1"/>
    <property type="match status" value="1"/>
</dbReference>
<dbReference type="EMBL" id="CP011058">
    <property type="protein sequence ID" value="AJY76688.1"/>
    <property type="molecule type" value="Genomic_DNA"/>
</dbReference>
<dbReference type="GO" id="GO:0008253">
    <property type="term" value="F:5'-nucleotidase activity"/>
    <property type="evidence" value="ECO:0007669"/>
    <property type="project" value="TreeGrafter"/>
</dbReference>
<dbReference type="GO" id="GO:0000166">
    <property type="term" value="F:nucleotide binding"/>
    <property type="evidence" value="ECO:0007669"/>
    <property type="project" value="UniProtKB-KW"/>
</dbReference>
<dbReference type="HOGENOM" id="CLU_003411_0_1_9"/>
<organism evidence="15 16">
    <name type="scientific">Paenibacillus beijingensis</name>
    <dbReference type="NCBI Taxonomy" id="1126833"/>
    <lineage>
        <taxon>Bacteria</taxon>
        <taxon>Bacillati</taxon>
        <taxon>Bacillota</taxon>
        <taxon>Bacilli</taxon>
        <taxon>Bacillales</taxon>
        <taxon>Paenibacillaceae</taxon>
        <taxon>Paenibacillus</taxon>
    </lineage>
</organism>
<dbReference type="OrthoDB" id="9775118at2"/>
<accession>A0A0D5NP63</accession>
<dbReference type="SUPFAM" id="SSF56300">
    <property type="entry name" value="Metallo-dependent phosphatases"/>
    <property type="match status" value="2"/>
</dbReference>
<dbReference type="InterPro" id="IPR006146">
    <property type="entry name" value="5'-Nucleotdase_CS"/>
</dbReference>
<gene>
    <name evidence="15" type="ORF">VN24_21580</name>
</gene>
<dbReference type="PRINTS" id="PR01607">
    <property type="entry name" value="APYRASEFAMLY"/>
</dbReference>
<comment type="cofactor">
    <cofactor evidence="3">
        <name>a divalent metal cation</name>
        <dbReference type="ChEBI" id="CHEBI:60240"/>
    </cofactor>
</comment>
<keyword evidence="6" id="KW-0964">Secreted</keyword>
<evidence type="ECO:0000256" key="1">
    <source>
        <dbReference type="ARBA" id="ARBA00000527"/>
    </source>
</evidence>
<dbReference type="InterPro" id="IPR006179">
    <property type="entry name" value="5_nucleotidase/apyrase"/>
</dbReference>
<dbReference type="PROSITE" id="PS00786">
    <property type="entry name" value="5_NUCLEOTIDASE_2"/>
    <property type="match status" value="1"/>
</dbReference>
<keyword evidence="10" id="KW-0378">Hydrolase</keyword>
<dbReference type="Gene3D" id="3.90.780.10">
    <property type="entry name" value="5'-Nucleotidase, C-terminal domain"/>
    <property type="match status" value="2"/>
</dbReference>
<dbReference type="KEGG" id="pbj:VN24_21580"/>
<evidence type="ECO:0000256" key="6">
    <source>
        <dbReference type="ARBA" id="ARBA00022525"/>
    </source>
</evidence>
<evidence type="ECO:0000313" key="16">
    <source>
        <dbReference type="Proteomes" id="UP000032633"/>
    </source>
</evidence>
<feature type="domain" description="SLH" evidence="14">
    <location>
        <begin position="1537"/>
        <end position="1597"/>
    </location>
</feature>
<comment type="subcellular location">
    <subcellularLocation>
        <location evidence="4">Cell envelope</location>
    </subcellularLocation>
    <subcellularLocation>
        <location evidence="5">Secreted</location>
    </subcellularLocation>
</comment>
<dbReference type="InterPro" id="IPR036907">
    <property type="entry name" value="5'-Nucleotdase_C_sf"/>
</dbReference>
<evidence type="ECO:0000256" key="13">
    <source>
        <dbReference type="SAM" id="SignalP"/>
    </source>
</evidence>
<dbReference type="Proteomes" id="UP000032633">
    <property type="component" value="Chromosome"/>
</dbReference>
<feature type="signal peptide" evidence="13">
    <location>
        <begin position="1"/>
        <end position="42"/>
    </location>
</feature>
<feature type="chain" id="PRO_5002296477" evidence="13">
    <location>
        <begin position="43"/>
        <end position="1601"/>
    </location>
</feature>
<dbReference type="PROSITE" id="PS51272">
    <property type="entry name" value="SLH"/>
    <property type="match status" value="3"/>
</dbReference>
<dbReference type="InterPro" id="IPR001119">
    <property type="entry name" value="SLH_dom"/>
</dbReference>
<dbReference type="GO" id="GO:0030288">
    <property type="term" value="C:outer membrane-bounded periplasmic space"/>
    <property type="evidence" value="ECO:0007669"/>
    <property type="project" value="TreeGrafter"/>
</dbReference>
<dbReference type="GO" id="GO:0008663">
    <property type="term" value="F:2',3'-cyclic-nucleotide 2'-phosphodiesterase activity"/>
    <property type="evidence" value="ECO:0007669"/>
    <property type="project" value="UniProtKB-EC"/>
</dbReference>
<evidence type="ECO:0000256" key="11">
    <source>
        <dbReference type="ARBA" id="ARBA00023268"/>
    </source>
</evidence>
<evidence type="ECO:0000256" key="9">
    <source>
        <dbReference type="ARBA" id="ARBA00022741"/>
    </source>
</evidence>
<keyword evidence="11" id="KW-0511">Multifunctional enzyme</keyword>
<comment type="catalytic activity">
    <reaction evidence="1">
        <text>a ribonucleoside 3'-phosphate + H2O = a ribonucleoside + phosphate</text>
        <dbReference type="Rhea" id="RHEA:10144"/>
        <dbReference type="ChEBI" id="CHEBI:13197"/>
        <dbReference type="ChEBI" id="CHEBI:15377"/>
        <dbReference type="ChEBI" id="CHEBI:18254"/>
        <dbReference type="ChEBI" id="CHEBI:43474"/>
        <dbReference type="EC" id="3.1.3.6"/>
    </reaction>
</comment>
<evidence type="ECO:0000256" key="4">
    <source>
        <dbReference type="ARBA" id="ARBA00004196"/>
    </source>
</evidence>
<dbReference type="InterPro" id="IPR008334">
    <property type="entry name" value="5'-Nucleotdase_C"/>
</dbReference>
<comment type="catalytic activity">
    <reaction evidence="2">
        <text>a nucleoside 2',3'-cyclic phosphate + H2O = a nucleoside 3'-phosphate + H(+)</text>
        <dbReference type="Rhea" id="RHEA:19621"/>
        <dbReference type="ChEBI" id="CHEBI:15377"/>
        <dbReference type="ChEBI" id="CHEBI:15378"/>
        <dbReference type="ChEBI" id="CHEBI:66949"/>
        <dbReference type="ChEBI" id="CHEBI:66954"/>
        <dbReference type="EC" id="3.1.4.16"/>
    </reaction>
</comment>
<evidence type="ECO:0000259" key="14">
    <source>
        <dbReference type="PROSITE" id="PS51272"/>
    </source>
</evidence>
<proteinExistence type="predicted"/>
<protein>
    <submittedName>
        <fullName evidence="15">2', 3'-cyclic nucleotide 2'-phosphodiesterase</fullName>
    </submittedName>
</protein>
<evidence type="ECO:0000256" key="3">
    <source>
        <dbReference type="ARBA" id="ARBA00001968"/>
    </source>
</evidence>
<dbReference type="GO" id="GO:0046872">
    <property type="term" value="F:metal ion binding"/>
    <property type="evidence" value="ECO:0007669"/>
    <property type="project" value="UniProtKB-KW"/>
</dbReference>
<dbReference type="GO" id="GO:0008768">
    <property type="term" value="F:UDP-sugar diphosphatase activity"/>
    <property type="evidence" value="ECO:0007669"/>
    <property type="project" value="TreeGrafter"/>
</dbReference>
<dbReference type="InterPro" id="IPR029052">
    <property type="entry name" value="Metallo-depent_PP-like"/>
</dbReference>
<dbReference type="FunFam" id="3.90.780.10:FF:000004">
    <property type="entry name" value="UDP-sugar hydrolase, putative"/>
    <property type="match status" value="1"/>
</dbReference>
<evidence type="ECO:0000256" key="8">
    <source>
        <dbReference type="ARBA" id="ARBA00022729"/>
    </source>
</evidence>
<dbReference type="CDD" id="cd07410">
    <property type="entry name" value="MPP_CpdB_N"/>
    <property type="match status" value="1"/>
</dbReference>
<dbReference type="Pfam" id="PF02872">
    <property type="entry name" value="5_nucleotid_C"/>
    <property type="match status" value="2"/>
</dbReference>